<proteinExistence type="predicted"/>
<dbReference type="EMBL" id="BABS01000051">
    <property type="protein sequence ID" value="GAA08820.1"/>
    <property type="molecule type" value="Genomic_DNA"/>
</dbReference>
<accession>F7VEM5</accession>
<evidence type="ECO:0000313" key="1">
    <source>
        <dbReference type="EMBL" id="GAA08820.1"/>
    </source>
</evidence>
<sequence>MSEGGTGRNSFTLLLRKIKMVPGETLDKLPCHNTHTAV</sequence>
<gene>
    <name evidence="1" type="ORF">ATPR_1824</name>
</gene>
<evidence type="ECO:0000313" key="2">
    <source>
        <dbReference type="Proteomes" id="UP000004319"/>
    </source>
</evidence>
<name>F7VEM5_9PROT</name>
<reference evidence="1 2" key="1">
    <citation type="journal article" date="2011" name="Biochem. Biophys. Res. Commun.">
        <title>Increased number of Arginine-based salt bridges contributes to the thermotolerance of thermotolerant acetic acid bacteria, Acetobacter tropicalis SKU1100.</title>
        <authorList>
            <person name="Matsutani M."/>
            <person name="Hirakawa H."/>
            <person name="Nishikura M."/>
            <person name="Soemphol W."/>
            <person name="Ali I.A.I."/>
            <person name="Yakushi T."/>
            <person name="Matsushita K."/>
        </authorList>
    </citation>
    <scope>NUCLEOTIDE SEQUENCE [LARGE SCALE GENOMIC DNA]</scope>
    <source>
        <strain evidence="1 2">NBRC 101654</strain>
    </source>
</reference>
<protein>
    <submittedName>
        <fullName evidence="1">Uncharacterized protein</fullName>
    </submittedName>
</protein>
<organism evidence="1 2">
    <name type="scientific">Acetobacter tropicalis NBRC 101654</name>
    <dbReference type="NCBI Taxonomy" id="749388"/>
    <lineage>
        <taxon>Bacteria</taxon>
        <taxon>Pseudomonadati</taxon>
        <taxon>Pseudomonadota</taxon>
        <taxon>Alphaproteobacteria</taxon>
        <taxon>Acetobacterales</taxon>
        <taxon>Acetobacteraceae</taxon>
        <taxon>Acetobacter</taxon>
    </lineage>
</organism>
<comment type="caution">
    <text evidence="1">The sequence shown here is derived from an EMBL/GenBank/DDBJ whole genome shotgun (WGS) entry which is preliminary data.</text>
</comment>
<dbReference type="Proteomes" id="UP000004319">
    <property type="component" value="Unassembled WGS sequence"/>
</dbReference>
<dbReference type="AlphaFoldDB" id="F7VEM5"/>